<feature type="signal peptide" evidence="1">
    <location>
        <begin position="1"/>
        <end position="26"/>
    </location>
</feature>
<organism evidence="2 3">
    <name type="scientific">Edhazardia aedis (strain USNM 41457)</name>
    <name type="common">Microsporidian parasite</name>
    <dbReference type="NCBI Taxonomy" id="1003232"/>
    <lineage>
        <taxon>Eukaryota</taxon>
        <taxon>Fungi</taxon>
        <taxon>Fungi incertae sedis</taxon>
        <taxon>Microsporidia</taxon>
        <taxon>Edhazardia</taxon>
    </lineage>
</organism>
<dbReference type="InParanoid" id="J9DQQ3"/>
<sequence length="831" mass="97342">MRLKNVLSLILSFFCLFSTLKKSRHARNLERTSLPMGTRDLFKLDDKFLKKVMITDDYAKQIDIEKQKILQNICVLMLDKTAKNISFFNGQFLKHLLFYGFGPYSYTKAAYIKQMEYNCELLLVFSEVFLSLNFSSLKHIKGSEEFKNIRIFINEITKKGEFVKKYFEQTQSILKKPDDLISFDAKRSALENLTNLNKYFFSKLSILNSGESSEMCKYIEEQLNIMLDDLSTFNAYFIVYFLNIIKIKKSCNAFDIKKAFKTIDKFVDALSSFNYEFLYFLFWTRNLSYKVKNTNGKINMDGPTNLKIIKYFKQVEEAFDAHLSFTEKSENENQNDKNNAENVFKHFSKYFDSHITRLRNLCKYTVENSKLEIDKIKEALEIPDKKIEEEYKEYLKDLNIFLSNPKKQSTDNMNIIVPQNEIEKSNEEIILDQITKCIQNQQLKVIECLKELNIFFFNLLDLNEAEDKKLEGETKAHVKIDSKDGKSASNKKTVIDDIQLFEILFQKYLFNPITFKKENKFIIKTKCEQEEVLKTLNNLKNHFNQKRPDESSGTINTKYLLNYCFHRFVEILNAYFSITIELLHTGNQQKINKLIAKLFDNTEVEVIQPLEFFLSKLGDLRNKKTSDSTEKQDNNNSILQISPEEFTVFAKPWDYKNSEIGKLLEQQNAVINAIINARYKIKEKKITSNVTTDPEYIDFATLKIHNIDICEKLKCYFSSYFQTPQPEQASGTSANGLTQKIESCMKVFHENNAGTNNSQVSNDIKEIVSRMISFKNQLKEFQNVLCEKIAQKTEKNNLFSYLIFLELKSYIDTLEKMINMNEMCIPNNLDK</sequence>
<name>J9DQQ3_EDHAE</name>
<comment type="caution">
    <text evidence="2">The sequence shown here is derived from an EMBL/GenBank/DDBJ whole genome shotgun (WGS) entry which is preliminary data.</text>
</comment>
<evidence type="ECO:0000256" key="1">
    <source>
        <dbReference type="SAM" id="SignalP"/>
    </source>
</evidence>
<accession>J9DQQ3</accession>
<reference evidence="3" key="2">
    <citation type="submission" date="2015-07" db="EMBL/GenBank/DDBJ databases">
        <title>Contrasting host-pathogen interactions and genome evolution in two generalist and specialist microsporidian pathogens of mosquitoes.</title>
        <authorList>
            <consortium name="The Broad Institute Genomics Platform"/>
            <consortium name="The Broad Institute Genome Sequencing Center for Infectious Disease"/>
            <person name="Cuomo C.A."/>
            <person name="Sanscrainte N.D."/>
            <person name="Goldberg J.M."/>
            <person name="Heiman D."/>
            <person name="Young S."/>
            <person name="Zeng Q."/>
            <person name="Becnel J.J."/>
            <person name="Birren B.W."/>
        </authorList>
    </citation>
    <scope>NUCLEOTIDE SEQUENCE [LARGE SCALE GENOMIC DNA]</scope>
    <source>
        <strain evidence="3">USNM 41457</strain>
    </source>
</reference>
<dbReference type="Proteomes" id="UP000003163">
    <property type="component" value="Unassembled WGS sequence"/>
</dbReference>
<protein>
    <submittedName>
        <fullName evidence="2">Uncharacterized protein</fullName>
    </submittedName>
</protein>
<proteinExistence type="predicted"/>
<dbReference type="HOGENOM" id="CLU_341315_0_0_1"/>
<keyword evidence="1" id="KW-0732">Signal</keyword>
<dbReference type="EMBL" id="AFBI03000033">
    <property type="protein sequence ID" value="EJW03647.1"/>
    <property type="molecule type" value="Genomic_DNA"/>
</dbReference>
<dbReference type="VEuPathDB" id="MicrosporidiaDB:EDEG_02044"/>
<keyword evidence="3" id="KW-1185">Reference proteome</keyword>
<gene>
    <name evidence="2" type="ORF">EDEG_02044</name>
</gene>
<feature type="chain" id="PRO_5003821775" evidence="1">
    <location>
        <begin position="27"/>
        <end position="831"/>
    </location>
</feature>
<reference evidence="2 3" key="1">
    <citation type="submission" date="2011-08" db="EMBL/GenBank/DDBJ databases">
        <authorList>
            <person name="Liu Z.J."/>
            <person name="Shi F.L."/>
            <person name="Lu J.Q."/>
            <person name="Li M."/>
            <person name="Wang Z.L."/>
        </authorList>
    </citation>
    <scope>NUCLEOTIDE SEQUENCE [LARGE SCALE GENOMIC DNA]</scope>
    <source>
        <strain evidence="2 3">USNM 41457</strain>
    </source>
</reference>
<evidence type="ECO:0000313" key="2">
    <source>
        <dbReference type="EMBL" id="EJW03647.1"/>
    </source>
</evidence>
<dbReference type="AlphaFoldDB" id="J9DQQ3"/>
<evidence type="ECO:0000313" key="3">
    <source>
        <dbReference type="Proteomes" id="UP000003163"/>
    </source>
</evidence>